<accession>A0A2H4UZX1</accession>
<keyword evidence="3" id="KW-1185">Reference proteome</keyword>
<evidence type="ECO:0000313" key="3">
    <source>
        <dbReference type="Proteomes" id="UP000290445"/>
    </source>
</evidence>
<dbReference type="Proteomes" id="UP000290445">
    <property type="component" value="Segment"/>
</dbReference>
<protein>
    <submittedName>
        <fullName evidence="2">ORF112 protein</fullName>
    </submittedName>
</protein>
<feature type="coiled-coil region" evidence="1">
    <location>
        <begin position="20"/>
        <end position="47"/>
    </location>
</feature>
<sequence>MYNNSMKQLRDATNRDSRQYRDIDRKLDNVYRQHEEIKRDIHNLKTNMYDLCSLTNNGGSDLCQRVKQSIDSTLVYSNAATRRDGSVVLGPATQASAMEPFGY</sequence>
<organism evidence="2 3">
    <name type="scientific">Operophtera brumata nucleopolyhedrovirus</name>
    <dbReference type="NCBI Taxonomy" id="1046267"/>
    <lineage>
        <taxon>Viruses</taxon>
        <taxon>Viruses incertae sedis</taxon>
        <taxon>Naldaviricetes</taxon>
        <taxon>Lefavirales</taxon>
        <taxon>Baculoviridae</taxon>
        <taxon>Alphabaculovirus</taxon>
        <taxon>Alphabaculovirus opbrumatae</taxon>
    </lineage>
</organism>
<dbReference type="GeneID" id="41699909"/>
<dbReference type="KEGG" id="vg:41699909"/>
<dbReference type="RefSeq" id="YP_009552672.1">
    <property type="nucleotide sequence ID" value="NC_040621.1"/>
</dbReference>
<dbReference type="EMBL" id="MF614691">
    <property type="protein sequence ID" value="AUA60343.1"/>
    <property type="molecule type" value="Genomic_DNA"/>
</dbReference>
<name>A0A2H4UZX1_9ABAC</name>
<proteinExistence type="predicted"/>
<keyword evidence="1" id="KW-0175">Coiled coil</keyword>
<reference evidence="2 3" key="1">
    <citation type="journal article" date="2017" name="Viruses">
        <title>The Operophtera brumata Nucleopolyhedrovirus (OpbuNPV) Represents an Early, Divergent Lineage within Genus Alphabaculovirus.</title>
        <authorList>
            <person name="Harrison R.L."/>
            <person name="Rowley D.L."/>
            <person name="Mowery J.D."/>
            <person name="Bauchan G.R."/>
            <person name="Burand J.P."/>
        </authorList>
    </citation>
    <scope>NUCLEOTIDE SEQUENCE [LARGE SCALE GENOMIC DNA]</scope>
    <source>
        <strain evidence="2">OpbuNPV-MA</strain>
    </source>
</reference>
<evidence type="ECO:0000256" key="1">
    <source>
        <dbReference type="SAM" id="Coils"/>
    </source>
</evidence>
<evidence type="ECO:0000313" key="2">
    <source>
        <dbReference type="EMBL" id="AUA60343.1"/>
    </source>
</evidence>